<comment type="similarity">
    <text evidence="1 2">Belongs to the DegT/DnrJ/EryC1 family.</text>
</comment>
<dbReference type="InterPro" id="IPR000653">
    <property type="entry name" value="DegT/StrS_aminotransferase"/>
</dbReference>
<evidence type="ECO:0000313" key="4">
    <source>
        <dbReference type="Proteomes" id="UP000321532"/>
    </source>
</evidence>
<dbReference type="InterPro" id="IPR015422">
    <property type="entry name" value="PyrdxlP-dep_Trfase_small"/>
</dbReference>
<comment type="caution">
    <text evidence="3">The sequence shown here is derived from an EMBL/GenBank/DDBJ whole genome shotgun (WGS) entry which is preliminary data.</text>
</comment>
<name>A0A512AYI4_9BACT</name>
<keyword evidence="4" id="KW-1185">Reference proteome</keyword>
<gene>
    <name evidence="3" type="primary">rifK</name>
    <name evidence="3" type="ORF">AAE02nite_24340</name>
</gene>
<dbReference type="PANTHER" id="PTHR30244:SF34">
    <property type="entry name" value="DTDP-4-AMINO-4,6-DIDEOXYGALACTOSE TRANSAMINASE"/>
    <property type="match status" value="1"/>
</dbReference>
<dbReference type="InterPro" id="IPR015424">
    <property type="entry name" value="PyrdxlP-dep_Trfase"/>
</dbReference>
<dbReference type="RefSeq" id="WP_146898033.1">
    <property type="nucleotide sequence ID" value="NZ_BJYS01000017.1"/>
</dbReference>
<sequence length="449" mass="49036">MENKLDRRDFISALSLAGVSLAMGMPHLATATAANAKPALLGGPKAHPGAFPSWPLFDQSEEKALLDVLRSKVWGRLGGKVVATFEKEYQQLLGAKHCLGVSSGTSALYTILGALEIGPGDEVIIPPYTFIATYNVVVLNYALPVFVDTDIESFQIDANKIENAVTPQTKVIMPVHVGGSPANLDKILEVGRRRNIPVVEDACQAHLAEWKGRKVGTYGLAGAFSFQASKNLNSAEGGAISTNDEQFARTCYSFHNQGQGGNATAYNPGSGTRATNLRLTEFQGALLLAQMARVAEQTKRRNENATYLSKLFSEIPGIKPAKLYDGTTSSAYHLYMFRFDKKQFGGLDRAQFLKALSAEGVPCSAGYGQMNKDAYVTGLAQNKHYLRIYGEKTMQQWLERNQCPQNDILSSEQGVWLTQNMLLGSKTDMEQIADAVQKIHKYSRELAKV</sequence>
<dbReference type="GO" id="GO:0000271">
    <property type="term" value="P:polysaccharide biosynthetic process"/>
    <property type="evidence" value="ECO:0007669"/>
    <property type="project" value="TreeGrafter"/>
</dbReference>
<protein>
    <submittedName>
        <fullName evidence="3">3-amino-5-hydroxybenzoate synthase</fullName>
    </submittedName>
</protein>
<accession>A0A512AYI4</accession>
<dbReference type="CDD" id="cd00616">
    <property type="entry name" value="AHBA_syn"/>
    <property type="match status" value="1"/>
</dbReference>
<dbReference type="OrthoDB" id="9804264at2"/>
<proteinExistence type="inferred from homology"/>
<organism evidence="3 4">
    <name type="scientific">Adhaeribacter aerolatus</name>
    <dbReference type="NCBI Taxonomy" id="670289"/>
    <lineage>
        <taxon>Bacteria</taxon>
        <taxon>Pseudomonadati</taxon>
        <taxon>Bacteroidota</taxon>
        <taxon>Cytophagia</taxon>
        <taxon>Cytophagales</taxon>
        <taxon>Hymenobacteraceae</taxon>
        <taxon>Adhaeribacter</taxon>
    </lineage>
</organism>
<dbReference type="SUPFAM" id="SSF53383">
    <property type="entry name" value="PLP-dependent transferases"/>
    <property type="match status" value="1"/>
</dbReference>
<dbReference type="AlphaFoldDB" id="A0A512AYI4"/>
<dbReference type="Proteomes" id="UP000321532">
    <property type="component" value="Unassembled WGS sequence"/>
</dbReference>
<evidence type="ECO:0000256" key="2">
    <source>
        <dbReference type="RuleBase" id="RU004508"/>
    </source>
</evidence>
<keyword evidence="2" id="KW-0663">Pyridoxal phosphate</keyword>
<dbReference type="Gene3D" id="3.90.1150.10">
    <property type="entry name" value="Aspartate Aminotransferase, domain 1"/>
    <property type="match status" value="1"/>
</dbReference>
<dbReference type="GO" id="GO:0030170">
    <property type="term" value="F:pyridoxal phosphate binding"/>
    <property type="evidence" value="ECO:0007669"/>
    <property type="project" value="TreeGrafter"/>
</dbReference>
<dbReference type="PANTHER" id="PTHR30244">
    <property type="entry name" value="TRANSAMINASE"/>
    <property type="match status" value="1"/>
</dbReference>
<dbReference type="Gene3D" id="3.40.640.10">
    <property type="entry name" value="Type I PLP-dependent aspartate aminotransferase-like (Major domain)"/>
    <property type="match status" value="1"/>
</dbReference>
<evidence type="ECO:0000256" key="1">
    <source>
        <dbReference type="ARBA" id="ARBA00037999"/>
    </source>
</evidence>
<evidence type="ECO:0000313" key="3">
    <source>
        <dbReference type="EMBL" id="GEO04770.1"/>
    </source>
</evidence>
<dbReference type="PROSITE" id="PS51318">
    <property type="entry name" value="TAT"/>
    <property type="match status" value="1"/>
</dbReference>
<dbReference type="EMBL" id="BJYS01000017">
    <property type="protein sequence ID" value="GEO04770.1"/>
    <property type="molecule type" value="Genomic_DNA"/>
</dbReference>
<reference evidence="3 4" key="1">
    <citation type="submission" date="2019-07" db="EMBL/GenBank/DDBJ databases">
        <title>Whole genome shotgun sequence of Adhaeribacter aerolatus NBRC 106133.</title>
        <authorList>
            <person name="Hosoyama A."/>
            <person name="Uohara A."/>
            <person name="Ohji S."/>
            <person name="Ichikawa N."/>
        </authorList>
    </citation>
    <scope>NUCLEOTIDE SEQUENCE [LARGE SCALE GENOMIC DNA]</scope>
    <source>
        <strain evidence="3 4">NBRC 106133</strain>
    </source>
</reference>
<dbReference type="InterPro" id="IPR015421">
    <property type="entry name" value="PyrdxlP-dep_Trfase_major"/>
</dbReference>
<dbReference type="InterPro" id="IPR006311">
    <property type="entry name" value="TAT_signal"/>
</dbReference>
<dbReference type="GO" id="GO:0008483">
    <property type="term" value="F:transaminase activity"/>
    <property type="evidence" value="ECO:0007669"/>
    <property type="project" value="TreeGrafter"/>
</dbReference>
<dbReference type="Pfam" id="PF01041">
    <property type="entry name" value="DegT_DnrJ_EryC1"/>
    <property type="match status" value="1"/>
</dbReference>